<proteinExistence type="inferred from homology"/>
<dbReference type="InterPro" id="IPR007707">
    <property type="entry name" value="TACC_C"/>
</dbReference>
<feature type="region of interest" description="Disordered" evidence="8">
    <location>
        <begin position="646"/>
        <end position="667"/>
    </location>
</feature>
<feature type="compositionally biased region" description="Polar residues" evidence="8">
    <location>
        <begin position="752"/>
        <end position="761"/>
    </location>
</feature>
<evidence type="ECO:0000259" key="9">
    <source>
        <dbReference type="Pfam" id="PF05010"/>
    </source>
</evidence>
<reference evidence="11" key="1">
    <citation type="submission" date="2020-01" db="EMBL/GenBank/DDBJ databases">
        <title>Draft genome sequence of the Termite Coptotermes fromosanus.</title>
        <authorList>
            <person name="Itakura S."/>
            <person name="Yosikawa Y."/>
            <person name="Umezawa K."/>
        </authorList>
    </citation>
    <scope>NUCLEOTIDE SEQUENCE [LARGE SCALE GENOMIC DNA]</scope>
</reference>
<evidence type="ECO:0000256" key="1">
    <source>
        <dbReference type="ARBA" id="ARBA00004245"/>
    </source>
</evidence>
<dbReference type="AlphaFoldDB" id="A0A6L2Q5W8"/>
<feature type="compositionally biased region" description="Polar residues" evidence="8">
    <location>
        <begin position="777"/>
        <end position="787"/>
    </location>
</feature>
<accession>A0A6L2Q5W8</accession>
<evidence type="ECO:0000256" key="4">
    <source>
        <dbReference type="ARBA" id="ARBA00022553"/>
    </source>
</evidence>
<dbReference type="Pfam" id="PF05010">
    <property type="entry name" value="TACC_C"/>
    <property type="match status" value="1"/>
</dbReference>
<protein>
    <recommendedName>
        <fullName evidence="9">Transforming acidic coiled-coil-containing protein C-terminal domain-containing protein</fullName>
    </recommendedName>
</protein>
<dbReference type="OrthoDB" id="10255048at2759"/>
<evidence type="ECO:0000256" key="8">
    <source>
        <dbReference type="SAM" id="MobiDB-lite"/>
    </source>
</evidence>
<organism evidence="10 11">
    <name type="scientific">Coptotermes formosanus</name>
    <name type="common">Formosan subterranean termite</name>
    <dbReference type="NCBI Taxonomy" id="36987"/>
    <lineage>
        <taxon>Eukaryota</taxon>
        <taxon>Metazoa</taxon>
        <taxon>Ecdysozoa</taxon>
        <taxon>Arthropoda</taxon>
        <taxon>Hexapoda</taxon>
        <taxon>Insecta</taxon>
        <taxon>Pterygota</taxon>
        <taxon>Neoptera</taxon>
        <taxon>Polyneoptera</taxon>
        <taxon>Dictyoptera</taxon>
        <taxon>Blattodea</taxon>
        <taxon>Blattoidea</taxon>
        <taxon>Termitoidae</taxon>
        <taxon>Rhinotermitidae</taxon>
        <taxon>Coptotermes</taxon>
    </lineage>
</organism>
<comment type="caution">
    <text evidence="10">The sequence shown here is derived from an EMBL/GenBank/DDBJ whole genome shotgun (WGS) entry which is preliminary data.</text>
</comment>
<dbReference type="InterPro" id="IPR039915">
    <property type="entry name" value="TACC"/>
</dbReference>
<gene>
    <name evidence="10" type="ORF">Cfor_04828</name>
</gene>
<dbReference type="GO" id="GO:0005737">
    <property type="term" value="C:cytoplasm"/>
    <property type="evidence" value="ECO:0007669"/>
    <property type="project" value="TreeGrafter"/>
</dbReference>
<feature type="coiled-coil region" evidence="7">
    <location>
        <begin position="1105"/>
        <end position="1167"/>
    </location>
</feature>
<dbReference type="InParanoid" id="A0A6L2Q5W8"/>
<keyword evidence="6" id="KW-0206">Cytoskeleton</keyword>
<name>A0A6L2Q5W8_COPFO</name>
<comment type="similarity">
    <text evidence="2">Belongs to the TACC family.</text>
</comment>
<dbReference type="PANTHER" id="PTHR13924:SF10">
    <property type="entry name" value="TRANSFORMING ACIDIC COILED-COIL PROTEIN, ISOFORM K"/>
    <property type="match status" value="1"/>
</dbReference>
<evidence type="ECO:0000256" key="2">
    <source>
        <dbReference type="ARBA" id="ARBA00009423"/>
    </source>
</evidence>
<feature type="compositionally biased region" description="Basic and acidic residues" evidence="8">
    <location>
        <begin position="762"/>
        <end position="775"/>
    </location>
</feature>
<dbReference type="FunFam" id="1.20.5.1700:FF:000001">
    <property type="entry name" value="Transforming acidic coiled-coil-containing protein 1 isoform 2"/>
    <property type="match status" value="1"/>
</dbReference>
<keyword evidence="5 7" id="KW-0175">Coiled coil</keyword>
<evidence type="ECO:0000256" key="7">
    <source>
        <dbReference type="SAM" id="Coils"/>
    </source>
</evidence>
<sequence length="1176" mass="127843">MPRKFSSVPYFQSVTWLPRRTGLWTELWDGFFVQSGGGGDSNPATTPVAVGKSDHEAYVQFAREFVVELVESVPKKSETAAVTTRLEEEDGVSLKSVSPSEGSFQSGTSVTENASLPDLLQPEFVYKKQTDTDTDTTEYESAAETELLDATFPVSPVAEDVVSRFQGVLDKEAEETEKSPAGCPSEPLSNNNRTEAVQFSGVSPQLDKTFEYETVTADNSVSQGSDSSPLSEAYEDAGDTAIQISAVDIKLKSLDISGLCLCIGNLCLDSPKKPEKSNLPFDRTDTVCNSNLSSDIPVPVSNTVVTNQPEDFAGDLACKPACVLENNEEHRLGVLQNFEISNGACEVESSQSNPVLLEAAKTFDSGVSSLEDNLSTLREDDISTTEIVKTNNVEVEFNKTVKHSHIDSHQAVAENSDIQEELSFVFDANCNTSVSSVAHVEPLLHTNGTDPVETRNFLESKSLSQLDSTGNTAVLEVSTVEKEATSEFTKTAVCNNKSELEVGIASTSVELPEGASLIGVPVTASFGNVRTGDRKSPAEAEHFVEAVKEAPAVLSELFEICNRQQKDLELSDEKFVDGTEFFTSPSNFAYLGGKTELDIPGRSFQSEFEEGVLEQPVEGEFTDFDQTIADEAEKILQDIINSSSEFHETGLRESDSRRASNTEKSDLLNSAENIADFQGVSSSTTTVMDETGVNPFISHTSLHRSPTSSGRPSPRSAGQAASPCESPHTKSMLVSTKAVKDGASPCGLASDRSPNPHTGKNSPDHRVSSDKEGRPKNSINPEINQSEAGPETADDAQLHGGDVFKDPAAFEYLSSVGSSRAPSDLRKESLYVKFDPLVGGMSRTTEKSIPLPPSFDERSSVPAAASSETEHQSGDTTPVKNPALTVIDKLISLSPSPMKPHLISPAKQPVVSSVMESASAPVTQEPAAIGCSETVIGDNATLMEELYVLRELCATQDEKYKERIAQVEQECVTLRGHVEHLQSLIKESEDCKTKLNKKVTEKAQAQKQMSIIMEEYEKTISRLVAEKEQERQAHEQDKSTVLKDRDAAMGHLANIEIAFSDLHKKYERSKTVIEGFKKNEEVLRASLADYEATICKQEQKYDMLKSHAMAQLESANQELDSVRRSQQAETAKLKAMLKKAEVKTSSLEEMLEQKVKENQELASICDELISKVGGSE</sequence>
<evidence type="ECO:0000256" key="5">
    <source>
        <dbReference type="ARBA" id="ARBA00023054"/>
    </source>
</evidence>
<dbReference type="EMBL" id="BLKM01000758">
    <property type="protein sequence ID" value="GFG38175.1"/>
    <property type="molecule type" value="Genomic_DNA"/>
</dbReference>
<evidence type="ECO:0000313" key="10">
    <source>
        <dbReference type="EMBL" id="GFG38175.1"/>
    </source>
</evidence>
<feature type="domain" description="Transforming acidic coiled-coil-containing protein C-terminal" evidence="9">
    <location>
        <begin position="979"/>
        <end position="1169"/>
    </location>
</feature>
<dbReference type="GO" id="GO:0007052">
    <property type="term" value="P:mitotic spindle organization"/>
    <property type="evidence" value="ECO:0007669"/>
    <property type="project" value="InterPro"/>
</dbReference>
<evidence type="ECO:0000256" key="6">
    <source>
        <dbReference type="ARBA" id="ARBA00023212"/>
    </source>
</evidence>
<feature type="compositionally biased region" description="Polar residues" evidence="8">
    <location>
        <begin position="95"/>
        <end position="114"/>
    </location>
</feature>
<feature type="compositionally biased region" description="Low complexity" evidence="8">
    <location>
        <begin position="704"/>
        <end position="716"/>
    </location>
</feature>
<keyword evidence="11" id="KW-1185">Reference proteome</keyword>
<feature type="region of interest" description="Disordered" evidence="8">
    <location>
        <begin position="171"/>
        <end position="191"/>
    </location>
</feature>
<dbReference type="PANTHER" id="PTHR13924">
    <property type="entry name" value="TRANSFORMING ACIDIC COILED-COIL CONTAINING PROTEIN 1/2"/>
    <property type="match status" value="1"/>
</dbReference>
<keyword evidence="4" id="KW-0597">Phosphoprotein</keyword>
<evidence type="ECO:0000313" key="11">
    <source>
        <dbReference type="Proteomes" id="UP000502823"/>
    </source>
</evidence>
<feature type="region of interest" description="Disordered" evidence="8">
    <location>
        <begin position="696"/>
        <end position="802"/>
    </location>
</feature>
<dbReference type="Gene3D" id="1.20.5.1700">
    <property type="match status" value="1"/>
</dbReference>
<dbReference type="Proteomes" id="UP000502823">
    <property type="component" value="Unassembled WGS sequence"/>
</dbReference>
<feature type="region of interest" description="Disordered" evidence="8">
    <location>
        <begin position="841"/>
        <end position="881"/>
    </location>
</feature>
<feature type="region of interest" description="Disordered" evidence="8">
    <location>
        <begin position="92"/>
        <end position="115"/>
    </location>
</feature>
<feature type="compositionally biased region" description="Basic and acidic residues" evidence="8">
    <location>
        <begin position="646"/>
        <end position="666"/>
    </location>
</feature>
<feature type="coiled-coil region" evidence="7">
    <location>
        <begin position="1013"/>
        <end position="1044"/>
    </location>
</feature>
<keyword evidence="3" id="KW-0963">Cytoplasm</keyword>
<evidence type="ECO:0000256" key="3">
    <source>
        <dbReference type="ARBA" id="ARBA00022490"/>
    </source>
</evidence>
<dbReference type="GO" id="GO:0005856">
    <property type="term" value="C:cytoskeleton"/>
    <property type="evidence" value="ECO:0007669"/>
    <property type="project" value="UniProtKB-SubCell"/>
</dbReference>
<dbReference type="GO" id="GO:0007097">
    <property type="term" value="P:nuclear migration"/>
    <property type="evidence" value="ECO:0007669"/>
    <property type="project" value="TreeGrafter"/>
</dbReference>
<comment type="subcellular location">
    <subcellularLocation>
        <location evidence="1">Cytoplasm</location>
        <location evidence="1">Cytoskeleton</location>
    </subcellularLocation>
</comment>